<evidence type="ECO:0000313" key="3">
    <source>
        <dbReference type="Proteomes" id="UP000243459"/>
    </source>
</evidence>
<reference evidence="3" key="1">
    <citation type="journal article" date="2017" name="Nat. Commun.">
        <title>The asparagus genome sheds light on the origin and evolution of a young Y chromosome.</title>
        <authorList>
            <person name="Harkess A."/>
            <person name="Zhou J."/>
            <person name="Xu C."/>
            <person name="Bowers J.E."/>
            <person name="Van der Hulst R."/>
            <person name="Ayyampalayam S."/>
            <person name="Mercati F."/>
            <person name="Riccardi P."/>
            <person name="McKain M.R."/>
            <person name="Kakrana A."/>
            <person name="Tang H."/>
            <person name="Ray J."/>
            <person name="Groenendijk J."/>
            <person name="Arikit S."/>
            <person name="Mathioni S.M."/>
            <person name="Nakano M."/>
            <person name="Shan H."/>
            <person name="Telgmann-Rauber A."/>
            <person name="Kanno A."/>
            <person name="Yue Z."/>
            <person name="Chen H."/>
            <person name="Li W."/>
            <person name="Chen Y."/>
            <person name="Xu X."/>
            <person name="Zhang Y."/>
            <person name="Luo S."/>
            <person name="Chen H."/>
            <person name="Gao J."/>
            <person name="Mao Z."/>
            <person name="Pires J.C."/>
            <person name="Luo M."/>
            <person name="Kudrna D."/>
            <person name="Wing R.A."/>
            <person name="Meyers B.C."/>
            <person name="Yi K."/>
            <person name="Kong H."/>
            <person name="Lavrijsen P."/>
            <person name="Sunseri F."/>
            <person name="Falavigna A."/>
            <person name="Ye Y."/>
            <person name="Leebens-Mack J.H."/>
            <person name="Chen G."/>
        </authorList>
    </citation>
    <scope>NUCLEOTIDE SEQUENCE [LARGE SCALE GENOMIC DNA]</scope>
    <source>
        <strain evidence="3">cv. DH0086</strain>
    </source>
</reference>
<accession>A0A5P1F097</accession>
<evidence type="ECO:0008006" key="4">
    <source>
        <dbReference type="Google" id="ProtNLM"/>
    </source>
</evidence>
<dbReference type="Gramene" id="ONK71153">
    <property type="protein sequence ID" value="ONK71153"/>
    <property type="gene ID" value="A4U43_C04F5340"/>
</dbReference>
<proteinExistence type="predicted"/>
<sequence>MLLVLTSATQAAVEPTCFGGKYEPGSRQESNVHAVLDSILANTVNAPNRQLTVRMESPDVFGYSSCDLGLPEGDCSYCISVGIHAKSLGVVEPFVDGGGHEVDPLLQQLDLGDDERLGGGGGGGDGEGLEEVGEEGGLEVTMPEEGDLKRGASGSGERS</sequence>
<organism evidence="2 3">
    <name type="scientific">Asparagus officinalis</name>
    <name type="common">Garden asparagus</name>
    <dbReference type="NCBI Taxonomy" id="4686"/>
    <lineage>
        <taxon>Eukaryota</taxon>
        <taxon>Viridiplantae</taxon>
        <taxon>Streptophyta</taxon>
        <taxon>Embryophyta</taxon>
        <taxon>Tracheophyta</taxon>
        <taxon>Spermatophyta</taxon>
        <taxon>Magnoliopsida</taxon>
        <taxon>Liliopsida</taxon>
        <taxon>Asparagales</taxon>
        <taxon>Asparagaceae</taxon>
        <taxon>Asparagoideae</taxon>
        <taxon>Asparagus</taxon>
    </lineage>
</organism>
<evidence type="ECO:0000256" key="1">
    <source>
        <dbReference type="SAM" id="MobiDB-lite"/>
    </source>
</evidence>
<dbReference type="AlphaFoldDB" id="A0A5P1F097"/>
<keyword evidence="3" id="KW-1185">Reference proteome</keyword>
<feature type="region of interest" description="Disordered" evidence="1">
    <location>
        <begin position="111"/>
        <end position="159"/>
    </location>
</feature>
<name>A0A5P1F097_ASPOF</name>
<dbReference type="Proteomes" id="UP000243459">
    <property type="component" value="Chromosome 4"/>
</dbReference>
<protein>
    <recommendedName>
        <fullName evidence="4">Gnk2-homologous domain-containing protein</fullName>
    </recommendedName>
</protein>
<dbReference type="EMBL" id="CM007384">
    <property type="protein sequence ID" value="ONK71153.1"/>
    <property type="molecule type" value="Genomic_DNA"/>
</dbReference>
<feature type="compositionally biased region" description="Acidic residues" evidence="1">
    <location>
        <begin position="127"/>
        <end position="145"/>
    </location>
</feature>
<gene>
    <name evidence="2" type="ORF">A4U43_C04F5340</name>
</gene>
<evidence type="ECO:0000313" key="2">
    <source>
        <dbReference type="EMBL" id="ONK71153.1"/>
    </source>
</evidence>